<feature type="domain" description="Helicase ATP-binding" evidence="1">
    <location>
        <begin position="31"/>
        <end position="99"/>
    </location>
</feature>
<dbReference type="PANTHER" id="PTHR24029">
    <property type="entry name" value="UVRABC SYSTEM PROTEIN B"/>
    <property type="match status" value="1"/>
</dbReference>
<dbReference type="Pfam" id="PF04851">
    <property type="entry name" value="ResIII"/>
    <property type="match status" value="1"/>
</dbReference>
<evidence type="ECO:0000313" key="2">
    <source>
        <dbReference type="EMBL" id="EPC74318.1"/>
    </source>
</evidence>
<dbReference type="GO" id="GO:0006289">
    <property type="term" value="P:nucleotide-excision repair"/>
    <property type="evidence" value="ECO:0007669"/>
    <property type="project" value="InterPro"/>
</dbReference>
<gene>
    <name evidence="2" type="ORF">Lpp41_04231</name>
</gene>
<dbReference type="InterPro" id="IPR014001">
    <property type="entry name" value="Helicase_ATP-bd"/>
</dbReference>
<dbReference type="GO" id="GO:0003677">
    <property type="term" value="F:DNA binding"/>
    <property type="evidence" value="ECO:0007669"/>
    <property type="project" value="InterPro"/>
</dbReference>
<evidence type="ECO:0000259" key="1">
    <source>
        <dbReference type="PROSITE" id="PS51192"/>
    </source>
</evidence>
<dbReference type="SUPFAM" id="SSF52540">
    <property type="entry name" value="P-loop containing nucleoside triphosphate hydrolases"/>
    <property type="match status" value="1"/>
</dbReference>
<evidence type="ECO:0000313" key="3">
    <source>
        <dbReference type="Proteomes" id="UP000014244"/>
    </source>
</evidence>
<dbReference type="GO" id="GO:0009380">
    <property type="term" value="C:excinuclease repair complex"/>
    <property type="evidence" value="ECO:0007669"/>
    <property type="project" value="InterPro"/>
</dbReference>
<organism evidence="2 3">
    <name type="scientific">Lacticaseibacillus paracasei subsp. paracasei Lpp41</name>
    <dbReference type="NCBI Taxonomy" id="1256208"/>
    <lineage>
        <taxon>Bacteria</taxon>
        <taxon>Bacillati</taxon>
        <taxon>Bacillota</taxon>
        <taxon>Bacilli</taxon>
        <taxon>Lactobacillales</taxon>
        <taxon>Lactobacillaceae</taxon>
        <taxon>Lacticaseibacillus</taxon>
    </lineage>
</organism>
<comment type="caution">
    <text evidence="2">The sequence shown here is derived from an EMBL/GenBank/DDBJ whole genome shotgun (WGS) entry which is preliminary data.</text>
</comment>
<dbReference type="InterPro" id="IPR027417">
    <property type="entry name" value="P-loop_NTPase"/>
</dbReference>
<dbReference type="Proteomes" id="UP000014244">
    <property type="component" value="Unassembled WGS sequence"/>
</dbReference>
<proteinExistence type="predicted"/>
<dbReference type="GO" id="GO:0016887">
    <property type="term" value="F:ATP hydrolysis activity"/>
    <property type="evidence" value="ECO:0007669"/>
    <property type="project" value="InterPro"/>
</dbReference>
<accession>A0A829H982</accession>
<dbReference type="PANTHER" id="PTHR24029:SF0">
    <property type="entry name" value="UVRABC SYSTEM PROTEIN B"/>
    <property type="match status" value="1"/>
</dbReference>
<dbReference type="GO" id="GO:0005524">
    <property type="term" value="F:ATP binding"/>
    <property type="evidence" value="ECO:0007669"/>
    <property type="project" value="InterPro"/>
</dbReference>
<reference evidence="2 3" key="1">
    <citation type="journal article" date="2013" name="PLoS ONE">
        <title>Lactobacillus paracasei comparative genomics: towards species pan-genome definition and exploitation of diversity.</title>
        <authorList>
            <person name="Smokvina T."/>
            <person name="Wels M."/>
            <person name="Polka J."/>
            <person name="Chervaux C."/>
            <person name="Brisse S."/>
            <person name="Boekhorst J."/>
            <person name="van Hylckama Vlieg J.E."/>
            <person name="Siezen R.J."/>
        </authorList>
    </citation>
    <scope>NUCLEOTIDE SEQUENCE [LARGE SCALE GENOMIC DNA]</scope>
    <source>
        <strain evidence="2 3">Lpp41</strain>
    </source>
</reference>
<feature type="non-terminal residue" evidence="2">
    <location>
        <position position="99"/>
    </location>
</feature>
<dbReference type="InterPro" id="IPR006935">
    <property type="entry name" value="Helicase/UvrB_N"/>
</dbReference>
<dbReference type="PROSITE" id="PS51192">
    <property type="entry name" value="HELICASE_ATP_BIND_1"/>
    <property type="match status" value="1"/>
</dbReference>
<dbReference type="AlphaFoldDB" id="A0A829H982"/>
<dbReference type="EMBL" id="ANKE01000213">
    <property type="protein sequence ID" value="EPC74318.1"/>
    <property type="molecule type" value="Genomic_DNA"/>
</dbReference>
<dbReference type="InterPro" id="IPR004807">
    <property type="entry name" value="UvrB"/>
</dbReference>
<protein>
    <submittedName>
        <fullName evidence="2">Excinuclease ABC subunit B</fullName>
    </submittedName>
</protein>
<dbReference type="Gene3D" id="3.40.50.300">
    <property type="entry name" value="P-loop containing nucleotide triphosphate hydrolases"/>
    <property type="match status" value="1"/>
</dbReference>
<name>A0A829H982_LACPA</name>
<sequence>MIERIADRKFDLVSPYQPAGDQPQAIAKLTKGFEEGKKEQILLGATGTGKTFTMSNIIANLNKPTLILSHNKTLAGQLYGEFKEFFPHNAVEYFVSYYD</sequence>